<evidence type="ECO:0000256" key="7">
    <source>
        <dbReference type="ARBA" id="ARBA00022692"/>
    </source>
</evidence>
<dbReference type="SMART" id="SM00220">
    <property type="entry name" value="S_TKc"/>
    <property type="match status" value="1"/>
</dbReference>
<evidence type="ECO:0000256" key="13">
    <source>
        <dbReference type="ARBA" id="ARBA00022989"/>
    </source>
</evidence>
<evidence type="ECO:0000313" key="22">
    <source>
        <dbReference type="Proteomes" id="UP000315295"/>
    </source>
</evidence>
<dbReference type="FunFam" id="1.10.510.10:FF:000044">
    <property type="entry name" value="Putative LRR receptor-like serine/threonine-protein kinase"/>
    <property type="match status" value="1"/>
</dbReference>
<dbReference type="Pfam" id="PF11721">
    <property type="entry name" value="Malectin"/>
    <property type="match status" value="1"/>
</dbReference>
<evidence type="ECO:0000313" key="21">
    <source>
        <dbReference type="EMBL" id="TQE00755.1"/>
    </source>
</evidence>
<dbReference type="FunFam" id="3.30.200.20:FF:000217">
    <property type="entry name" value="probable LRR receptor-like serine/threonine-protein kinase At1g53430"/>
    <property type="match status" value="1"/>
</dbReference>
<keyword evidence="8" id="KW-0732">Signal</keyword>
<feature type="region of interest" description="Disordered" evidence="19">
    <location>
        <begin position="840"/>
        <end position="875"/>
    </location>
</feature>
<keyword evidence="9" id="KW-0677">Repeat</keyword>
<evidence type="ECO:0000256" key="4">
    <source>
        <dbReference type="ARBA" id="ARBA00022553"/>
    </source>
</evidence>
<evidence type="ECO:0000256" key="5">
    <source>
        <dbReference type="ARBA" id="ARBA00022614"/>
    </source>
</evidence>
<evidence type="ECO:0000256" key="19">
    <source>
        <dbReference type="SAM" id="MobiDB-lite"/>
    </source>
</evidence>
<dbReference type="GO" id="GO:0016020">
    <property type="term" value="C:membrane"/>
    <property type="evidence" value="ECO:0007669"/>
    <property type="project" value="UniProtKB-SubCell"/>
</dbReference>
<dbReference type="EC" id="2.7.11.1" evidence="2"/>
<evidence type="ECO:0000256" key="14">
    <source>
        <dbReference type="ARBA" id="ARBA00023136"/>
    </source>
</evidence>
<evidence type="ECO:0000256" key="1">
    <source>
        <dbReference type="ARBA" id="ARBA00004479"/>
    </source>
</evidence>
<dbReference type="InterPro" id="IPR000719">
    <property type="entry name" value="Prot_kinase_dom"/>
</dbReference>
<keyword evidence="10" id="KW-0547">Nucleotide-binding</keyword>
<keyword evidence="13" id="KW-1133">Transmembrane helix</keyword>
<dbReference type="InterPro" id="IPR055414">
    <property type="entry name" value="LRR_R13L4/SHOC2-like"/>
</dbReference>
<dbReference type="FunFam" id="3.80.10.10:FF:000041">
    <property type="entry name" value="LRR receptor-like serine/threonine-protein kinase ERECTA"/>
    <property type="match status" value="1"/>
</dbReference>
<dbReference type="Gene3D" id="3.80.10.10">
    <property type="entry name" value="Ribonuclease Inhibitor"/>
    <property type="match status" value="2"/>
</dbReference>
<keyword evidence="5" id="KW-0433">Leucine-rich repeat</keyword>
<keyword evidence="16" id="KW-0325">Glycoprotein</keyword>
<dbReference type="AlphaFoldDB" id="A0A540MPQ9"/>
<dbReference type="Proteomes" id="UP000315295">
    <property type="component" value="Unassembled WGS sequence"/>
</dbReference>
<feature type="compositionally biased region" description="Low complexity" evidence="19">
    <location>
        <begin position="866"/>
        <end position="875"/>
    </location>
</feature>
<reference evidence="21 22" key="1">
    <citation type="journal article" date="2019" name="G3 (Bethesda)">
        <title>Sequencing of a Wild Apple (Malus baccata) Genome Unravels the Differences Between Cultivated and Wild Apple Species Regarding Disease Resistance and Cold Tolerance.</title>
        <authorList>
            <person name="Chen X."/>
        </authorList>
    </citation>
    <scope>NUCLEOTIDE SEQUENCE [LARGE SCALE GENOMIC DNA]</scope>
    <source>
        <strain evidence="22">cv. Shandingzi</strain>
        <tissue evidence="21">Leaves</tissue>
    </source>
</reference>
<organism evidence="21 22">
    <name type="scientific">Malus baccata</name>
    <name type="common">Siberian crab apple</name>
    <name type="synonym">Pyrus baccata</name>
    <dbReference type="NCBI Taxonomy" id="106549"/>
    <lineage>
        <taxon>Eukaryota</taxon>
        <taxon>Viridiplantae</taxon>
        <taxon>Streptophyta</taxon>
        <taxon>Embryophyta</taxon>
        <taxon>Tracheophyta</taxon>
        <taxon>Spermatophyta</taxon>
        <taxon>Magnoliopsida</taxon>
        <taxon>eudicotyledons</taxon>
        <taxon>Gunneridae</taxon>
        <taxon>Pentapetalae</taxon>
        <taxon>rosids</taxon>
        <taxon>fabids</taxon>
        <taxon>Rosales</taxon>
        <taxon>Rosaceae</taxon>
        <taxon>Amygdaloideae</taxon>
        <taxon>Maleae</taxon>
        <taxon>Malus</taxon>
    </lineage>
</organism>
<comment type="subcellular location">
    <subcellularLocation>
        <location evidence="1">Membrane</location>
        <topology evidence="1">Single-pass type I membrane protein</topology>
    </subcellularLocation>
</comment>
<dbReference type="PROSITE" id="PS00108">
    <property type="entry name" value="PROTEIN_KINASE_ST"/>
    <property type="match status" value="1"/>
</dbReference>
<comment type="catalytic activity">
    <reaction evidence="17">
        <text>L-threonyl-[protein] + ATP = O-phospho-L-threonyl-[protein] + ADP + H(+)</text>
        <dbReference type="Rhea" id="RHEA:46608"/>
        <dbReference type="Rhea" id="RHEA-COMP:11060"/>
        <dbReference type="Rhea" id="RHEA-COMP:11605"/>
        <dbReference type="ChEBI" id="CHEBI:15378"/>
        <dbReference type="ChEBI" id="CHEBI:30013"/>
        <dbReference type="ChEBI" id="CHEBI:30616"/>
        <dbReference type="ChEBI" id="CHEBI:61977"/>
        <dbReference type="ChEBI" id="CHEBI:456216"/>
        <dbReference type="EC" id="2.7.11.1"/>
    </reaction>
</comment>
<feature type="compositionally biased region" description="Polar residues" evidence="19">
    <location>
        <begin position="844"/>
        <end position="865"/>
    </location>
</feature>
<evidence type="ECO:0000256" key="17">
    <source>
        <dbReference type="ARBA" id="ARBA00047899"/>
    </source>
</evidence>
<dbReference type="Pfam" id="PF07714">
    <property type="entry name" value="PK_Tyr_Ser-Thr"/>
    <property type="match status" value="1"/>
</dbReference>
<keyword evidence="3" id="KW-0723">Serine/threonine-protein kinase</keyword>
<evidence type="ECO:0000256" key="12">
    <source>
        <dbReference type="ARBA" id="ARBA00022840"/>
    </source>
</evidence>
<dbReference type="InterPro" id="IPR032675">
    <property type="entry name" value="LRR_dom_sf"/>
</dbReference>
<keyword evidence="22" id="KW-1185">Reference proteome</keyword>
<comment type="catalytic activity">
    <reaction evidence="18">
        <text>L-seryl-[protein] + ATP = O-phospho-L-seryl-[protein] + ADP + H(+)</text>
        <dbReference type="Rhea" id="RHEA:17989"/>
        <dbReference type="Rhea" id="RHEA-COMP:9863"/>
        <dbReference type="Rhea" id="RHEA-COMP:11604"/>
        <dbReference type="ChEBI" id="CHEBI:15378"/>
        <dbReference type="ChEBI" id="CHEBI:29999"/>
        <dbReference type="ChEBI" id="CHEBI:30616"/>
        <dbReference type="ChEBI" id="CHEBI:83421"/>
        <dbReference type="ChEBI" id="CHEBI:456216"/>
        <dbReference type="EC" id="2.7.11.1"/>
    </reaction>
</comment>
<dbReference type="InterPro" id="IPR011009">
    <property type="entry name" value="Kinase-like_dom_sf"/>
</dbReference>
<keyword evidence="6" id="KW-0808">Transferase</keyword>
<dbReference type="InterPro" id="IPR051824">
    <property type="entry name" value="LRR_Rcpt-Like_S/T_Kinase"/>
</dbReference>
<dbReference type="GO" id="GO:0004674">
    <property type="term" value="F:protein serine/threonine kinase activity"/>
    <property type="evidence" value="ECO:0007669"/>
    <property type="project" value="UniProtKB-KW"/>
</dbReference>
<proteinExistence type="predicted"/>
<gene>
    <name evidence="21" type="ORF">C1H46_013694</name>
</gene>
<dbReference type="PANTHER" id="PTHR48006">
    <property type="entry name" value="LEUCINE-RICH REPEAT-CONTAINING PROTEIN DDB_G0281931-RELATED"/>
    <property type="match status" value="1"/>
</dbReference>
<dbReference type="EMBL" id="VIEB01000207">
    <property type="protein sequence ID" value="TQE00755.1"/>
    <property type="molecule type" value="Genomic_DNA"/>
</dbReference>
<evidence type="ECO:0000256" key="10">
    <source>
        <dbReference type="ARBA" id="ARBA00022741"/>
    </source>
</evidence>
<dbReference type="SUPFAM" id="SSF52058">
    <property type="entry name" value="L domain-like"/>
    <property type="match status" value="1"/>
</dbReference>
<name>A0A540MPQ9_MALBA</name>
<dbReference type="InterPro" id="IPR001245">
    <property type="entry name" value="Ser-Thr/Tyr_kinase_cat_dom"/>
</dbReference>
<dbReference type="GO" id="GO:0005524">
    <property type="term" value="F:ATP binding"/>
    <property type="evidence" value="ECO:0007669"/>
    <property type="project" value="UniProtKB-KW"/>
</dbReference>
<accession>A0A540MPQ9</accession>
<keyword evidence="15" id="KW-0675">Receptor</keyword>
<keyword evidence="11" id="KW-0418">Kinase</keyword>
<dbReference type="STRING" id="106549.A0A540MPQ9"/>
<dbReference type="FunFam" id="3.80.10.10:FF:000452">
    <property type="entry name" value="Probable LRR receptor-like serine/threonine-protein kinase RFK1"/>
    <property type="match status" value="1"/>
</dbReference>
<evidence type="ECO:0000259" key="20">
    <source>
        <dbReference type="PROSITE" id="PS50011"/>
    </source>
</evidence>
<dbReference type="CDD" id="cd14066">
    <property type="entry name" value="STKc_IRAK"/>
    <property type="match status" value="1"/>
</dbReference>
<dbReference type="SMART" id="SM00369">
    <property type="entry name" value="LRR_TYP"/>
    <property type="match status" value="3"/>
</dbReference>
<dbReference type="PANTHER" id="PTHR48006:SF72">
    <property type="entry name" value="LRR RECEPTOR-LIKE SERINE_THREONINE-PROTEIN KINASE RFK1-RELATED"/>
    <property type="match status" value="1"/>
</dbReference>
<dbReference type="Gene3D" id="1.10.510.10">
    <property type="entry name" value="Transferase(Phosphotransferase) domain 1"/>
    <property type="match status" value="1"/>
</dbReference>
<evidence type="ECO:0000256" key="6">
    <source>
        <dbReference type="ARBA" id="ARBA00022679"/>
    </source>
</evidence>
<dbReference type="Pfam" id="PF00560">
    <property type="entry name" value="LRR_1"/>
    <property type="match status" value="2"/>
</dbReference>
<feature type="domain" description="Protein kinase" evidence="20">
    <location>
        <begin position="543"/>
        <end position="819"/>
    </location>
</feature>
<sequence length="875" mass="98200">MLMMQQQQQLAVDALRQIATTMGAKYWSFEAVAGACRIDMVGVTEKQPKGSQKNVDCVCNFENNTVCHVVKLMIKGYSLPGMLPPQLVRLPYLQEIDFSYNYLKGTIPREWASMKLTYISVLANRLSGKVPKELGNITTLTFLNLEANQFSGILPAELGHLVNLQTLSISSNQLTGSLPQTFSGLRNIRCFRMNDNNFNGPLPDWVQNWKQLKRLEMHSSGLEGPIPSNISLLNNLTELILRNCNISGEIPAYIWSMKNLEMLDLSFNKLVGKLPSTIGVERLKFVDLSYSNFTLQGPKQLECQEHLRGVVPCLKNFKCPRSVSKCMHINCGGSDVIVKDKNHRNVTFEGDGGVEGGSAKYFRNEKSMWGFSRTGDFMDDSEPQNTRYSISLVSSNLSELYTTARLSPLSLTYFHYCLENGIYTITLHFAEIMFTNEERYSSLGRRIFDVYVQERLVWKDFNIEYEAGMAHKRLVKKVSNVTVTSNVLEIRFYWAGKGTMVIPEKGNYGPLISAISVVSDIVGRDMQTRTFTLEQIKAASNNFDSANKIGEGGFGPVYKGQLPDGSLIAIKQLSSNSRQGNREFVNEMGMISCLQHPNIVKLHGYCIEEDHLLLVYEYMENNSLAHALFDQENHQIKLNWPTRFKICIGIARGLAFLHEESRIKIIHRDIKATNVLLDADLNPKISDFGLAKLFEEEKTHISTKVAGTIGYMAPEYALWGHLTNKADVYSFGVVALEIASGKKNNHVPNNICFSLLDWAYELQQTGNLKELIDESLGNEVNDKEAEVMVNVILLCTNVSPSLRPTMSKVVSMLEGQTQVPDIIPDASTYAEDLRFKSMRDVHHQSQTHSSSGRQSQNSATVSTFCSSSSSHQAMT</sequence>
<keyword evidence="14" id="KW-0472">Membrane</keyword>
<evidence type="ECO:0000256" key="11">
    <source>
        <dbReference type="ARBA" id="ARBA00022777"/>
    </source>
</evidence>
<dbReference type="FunFam" id="2.60.120.430:FF:000004">
    <property type="entry name" value="Putative leucine-rich repeat receptor-like serine/threonine-protein kinase"/>
    <property type="match status" value="1"/>
</dbReference>
<dbReference type="InterPro" id="IPR008271">
    <property type="entry name" value="Ser/Thr_kinase_AS"/>
</dbReference>
<evidence type="ECO:0000256" key="3">
    <source>
        <dbReference type="ARBA" id="ARBA00022527"/>
    </source>
</evidence>
<protein>
    <recommendedName>
        <fullName evidence="2">non-specific serine/threonine protein kinase</fullName>
        <ecNumber evidence="2">2.7.11.1</ecNumber>
    </recommendedName>
</protein>
<keyword evidence="4" id="KW-0597">Phosphoprotein</keyword>
<evidence type="ECO:0000256" key="8">
    <source>
        <dbReference type="ARBA" id="ARBA00022729"/>
    </source>
</evidence>
<dbReference type="Gene3D" id="3.30.200.20">
    <property type="entry name" value="Phosphorylase Kinase, domain 1"/>
    <property type="match status" value="1"/>
</dbReference>
<keyword evidence="7" id="KW-0812">Transmembrane</keyword>
<dbReference type="InterPro" id="IPR001611">
    <property type="entry name" value="Leu-rich_rpt"/>
</dbReference>
<dbReference type="PROSITE" id="PS50011">
    <property type="entry name" value="PROTEIN_KINASE_DOM"/>
    <property type="match status" value="1"/>
</dbReference>
<dbReference type="Pfam" id="PF23598">
    <property type="entry name" value="LRR_14"/>
    <property type="match status" value="1"/>
</dbReference>
<dbReference type="InterPro" id="IPR021720">
    <property type="entry name" value="Malectin_dom"/>
</dbReference>
<evidence type="ECO:0000256" key="9">
    <source>
        <dbReference type="ARBA" id="ARBA00022737"/>
    </source>
</evidence>
<evidence type="ECO:0000256" key="18">
    <source>
        <dbReference type="ARBA" id="ARBA00048679"/>
    </source>
</evidence>
<dbReference type="Gene3D" id="2.60.120.430">
    <property type="entry name" value="Galactose-binding lectin"/>
    <property type="match status" value="1"/>
</dbReference>
<dbReference type="InterPro" id="IPR003591">
    <property type="entry name" value="Leu-rich_rpt_typical-subtyp"/>
</dbReference>
<evidence type="ECO:0000256" key="15">
    <source>
        <dbReference type="ARBA" id="ARBA00023170"/>
    </source>
</evidence>
<keyword evidence="12" id="KW-0067">ATP-binding</keyword>
<comment type="caution">
    <text evidence="21">The sequence shown here is derived from an EMBL/GenBank/DDBJ whole genome shotgun (WGS) entry which is preliminary data.</text>
</comment>
<evidence type="ECO:0000256" key="16">
    <source>
        <dbReference type="ARBA" id="ARBA00023180"/>
    </source>
</evidence>
<dbReference type="SUPFAM" id="SSF56112">
    <property type="entry name" value="Protein kinase-like (PK-like)"/>
    <property type="match status" value="1"/>
</dbReference>
<evidence type="ECO:0000256" key="2">
    <source>
        <dbReference type="ARBA" id="ARBA00012513"/>
    </source>
</evidence>